<dbReference type="AlphaFoldDB" id="A0ABD0Y6L8"/>
<dbReference type="PRINTS" id="PR00261">
    <property type="entry name" value="LDLRECEPTOR"/>
</dbReference>
<dbReference type="Proteomes" id="UP001557470">
    <property type="component" value="Unassembled WGS sequence"/>
</dbReference>
<dbReference type="SMART" id="SM00181">
    <property type="entry name" value="EGF"/>
    <property type="match status" value="4"/>
</dbReference>
<dbReference type="InterPro" id="IPR051221">
    <property type="entry name" value="LDLR-related"/>
</dbReference>
<evidence type="ECO:0000256" key="10">
    <source>
        <dbReference type="ARBA" id="ARBA00023136"/>
    </source>
</evidence>
<dbReference type="InterPro" id="IPR001881">
    <property type="entry name" value="EGF-like_Ca-bd_dom"/>
</dbReference>
<feature type="repeat" description="LDL-receptor class B" evidence="15">
    <location>
        <begin position="343"/>
        <end position="386"/>
    </location>
</feature>
<name>A0ABD0Y6L8_UMBPY</name>
<dbReference type="FunFam" id="2.10.25.10:FF:000009">
    <property type="entry name" value="Low-density lipoprotein receptor isoform 1"/>
    <property type="match status" value="1"/>
</dbReference>
<evidence type="ECO:0000256" key="4">
    <source>
        <dbReference type="ARBA" id="ARBA00022553"/>
    </source>
</evidence>
<evidence type="ECO:0000256" key="7">
    <source>
        <dbReference type="ARBA" id="ARBA00022737"/>
    </source>
</evidence>
<feature type="disulfide bond" evidence="14">
    <location>
        <begin position="860"/>
        <end position="872"/>
    </location>
</feature>
<dbReference type="Pfam" id="PF00058">
    <property type="entry name" value="Ldl_recept_b"/>
    <property type="match status" value="5"/>
</dbReference>
<dbReference type="FunFam" id="4.10.400.10:FF:000001">
    <property type="entry name" value="Low-density lipoprotein receptor-related protein 1"/>
    <property type="match status" value="1"/>
</dbReference>
<dbReference type="InterPro" id="IPR036055">
    <property type="entry name" value="LDL_receptor-like_sf"/>
</dbReference>
<comment type="subcellular location">
    <subcellularLocation>
        <location evidence="1">Membrane</location>
        <topology evidence="1">Single-pass type I membrane protein</topology>
    </subcellularLocation>
</comment>
<feature type="repeat" description="LDL-receptor class B" evidence="15">
    <location>
        <begin position="582"/>
        <end position="624"/>
    </location>
</feature>
<keyword evidence="9" id="KW-1133">Transmembrane helix</keyword>
<dbReference type="CDD" id="cd00054">
    <property type="entry name" value="EGF_CA"/>
    <property type="match status" value="1"/>
</dbReference>
<feature type="disulfide bond" evidence="14">
    <location>
        <begin position="908"/>
        <end position="926"/>
    </location>
</feature>
<dbReference type="GO" id="GO:0016020">
    <property type="term" value="C:membrane"/>
    <property type="evidence" value="ECO:0007669"/>
    <property type="project" value="UniProtKB-SubCell"/>
</dbReference>
<feature type="disulfide bond" evidence="14">
    <location>
        <begin position="1002"/>
        <end position="1017"/>
    </location>
</feature>
<evidence type="ECO:0000256" key="8">
    <source>
        <dbReference type="ARBA" id="ARBA00022837"/>
    </source>
</evidence>
<evidence type="ECO:0000256" key="9">
    <source>
        <dbReference type="ARBA" id="ARBA00022989"/>
    </source>
</evidence>
<dbReference type="GO" id="GO:0043226">
    <property type="term" value="C:organelle"/>
    <property type="evidence" value="ECO:0007669"/>
    <property type="project" value="UniProtKB-ARBA"/>
</dbReference>
<dbReference type="Pfam" id="PF14670">
    <property type="entry name" value="FXa_inhibition"/>
    <property type="match status" value="2"/>
</dbReference>
<feature type="disulfide bond" evidence="14">
    <location>
        <begin position="867"/>
        <end position="885"/>
    </location>
</feature>
<keyword evidence="4" id="KW-0597">Phosphoprotein</keyword>
<keyword evidence="8" id="KW-0106">Calcium</keyword>
<keyword evidence="6" id="KW-0812">Transmembrane</keyword>
<dbReference type="SUPFAM" id="SSF57196">
    <property type="entry name" value="EGF/Laminin"/>
    <property type="match status" value="3"/>
</dbReference>
<dbReference type="InterPro" id="IPR002172">
    <property type="entry name" value="LDrepeatLR_classA_rpt"/>
</dbReference>
<keyword evidence="19" id="KW-1185">Reference proteome</keyword>
<evidence type="ECO:0000313" key="19">
    <source>
        <dbReference type="Proteomes" id="UP001557470"/>
    </source>
</evidence>
<dbReference type="InterPro" id="IPR000152">
    <property type="entry name" value="EGF-type_Asp/Asn_hydroxyl_site"/>
</dbReference>
<evidence type="ECO:0000313" key="18">
    <source>
        <dbReference type="EMBL" id="KAL1020887.1"/>
    </source>
</evidence>
<dbReference type="PROSITE" id="PS01187">
    <property type="entry name" value="EGF_CA"/>
    <property type="match status" value="1"/>
</dbReference>
<keyword evidence="10" id="KW-0472">Membrane</keyword>
<evidence type="ECO:0000256" key="3">
    <source>
        <dbReference type="ARBA" id="ARBA00022536"/>
    </source>
</evidence>
<organism evidence="18 19">
    <name type="scientific">Umbra pygmaea</name>
    <name type="common">Eastern mudminnow</name>
    <dbReference type="NCBI Taxonomy" id="75934"/>
    <lineage>
        <taxon>Eukaryota</taxon>
        <taxon>Metazoa</taxon>
        <taxon>Chordata</taxon>
        <taxon>Craniata</taxon>
        <taxon>Vertebrata</taxon>
        <taxon>Euteleostomi</taxon>
        <taxon>Actinopterygii</taxon>
        <taxon>Neopterygii</taxon>
        <taxon>Teleostei</taxon>
        <taxon>Protacanthopterygii</taxon>
        <taxon>Esociformes</taxon>
        <taxon>Umbridae</taxon>
        <taxon>Umbra</taxon>
    </lineage>
</organism>
<dbReference type="PROSITE" id="PS50068">
    <property type="entry name" value="LDLRA_2"/>
    <property type="match status" value="6"/>
</dbReference>
<comment type="caution">
    <text evidence="14">Lacks conserved residue(s) required for the propagation of feature annotation.</text>
</comment>
<protein>
    <recommendedName>
        <fullName evidence="17">EGF-like domain-containing protein</fullName>
    </recommendedName>
</protein>
<evidence type="ECO:0000256" key="11">
    <source>
        <dbReference type="ARBA" id="ARBA00023157"/>
    </source>
</evidence>
<dbReference type="PANTHER" id="PTHR22722">
    <property type="entry name" value="LOW-DENSITY LIPOPROTEIN RECEPTOR-RELATED PROTEIN 2-RELATED"/>
    <property type="match status" value="1"/>
</dbReference>
<dbReference type="InterPro" id="IPR000742">
    <property type="entry name" value="EGF"/>
</dbReference>
<dbReference type="InterPro" id="IPR023415">
    <property type="entry name" value="LDLR_class-A_CS"/>
</dbReference>
<feature type="repeat" description="LDL-receptor class B" evidence="15">
    <location>
        <begin position="671"/>
        <end position="721"/>
    </location>
</feature>
<dbReference type="SUPFAM" id="SSF63825">
    <property type="entry name" value="YWTD domain"/>
    <property type="match status" value="2"/>
</dbReference>
<evidence type="ECO:0000259" key="17">
    <source>
        <dbReference type="PROSITE" id="PS01186"/>
    </source>
</evidence>
<evidence type="ECO:0000256" key="15">
    <source>
        <dbReference type="PROSITE-ProRule" id="PRU00461"/>
    </source>
</evidence>
<dbReference type="FunFam" id="4.10.400.10:FF:000015">
    <property type="entry name" value="Low-density lipoprotein receptor-related protein 1"/>
    <property type="match status" value="1"/>
</dbReference>
<evidence type="ECO:0000256" key="6">
    <source>
        <dbReference type="ARBA" id="ARBA00022692"/>
    </source>
</evidence>
<dbReference type="FunFam" id="2.120.10.30:FF:000015">
    <property type="entry name" value="Low-density lipoprotein receptor-related protein 1"/>
    <property type="match status" value="1"/>
</dbReference>
<dbReference type="Gene3D" id="2.120.10.30">
    <property type="entry name" value="TolB, C-terminal domain"/>
    <property type="match status" value="2"/>
</dbReference>
<feature type="domain" description="EGF-like" evidence="17">
    <location>
        <begin position="182"/>
        <end position="197"/>
    </location>
</feature>
<evidence type="ECO:0000256" key="14">
    <source>
        <dbReference type="PROSITE-ProRule" id="PRU00124"/>
    </source>
</evidence>
<feature type="repeat" description="LDL-receptor class B" evidence="15">
    <location>
        <begin position="625"/>
        <end position="670"/>
    </location>
</feature>
<feature type="chain" id="PRO_5044873833" description="EGF-like domain-containing protein" evidence="16">
    <location>
        <begin position="30"/>
        <end position="1037"/>
    </location>
</feature>
<reference evidence="18 19" key="1">
    <citation type="submission" date="2024-06" db="EMBL/GenBank/DDBJ databases">
        <authorList>
            <person name="Pan Q."/>
            <person name="Wen M."/>
            <person name="Jouanno E."/>
            <person name="Zahm M."/>
            <person name="Klopp C."/>
            <person name="Cabau C."/>
            <person name="Louis A."/>
            <person name="Berthelot C."/>
            <person name="Parey E."/>
            <person name="Roest Crollius H."/>
            <person name="Montfort J."/>
            <person name="Robinson-Rechavi M."/>
            <person name="Bouchez O."/>
            <person name="Lampietro C."/>
            <person name="Lopez Roques C."/>
            <person name="Donnadieu C."/>
            <person name="Postlethwait J."/>
            <person name="Bobe J."/>
            <person name="Verreycken H."/>
            <person name="Guiguen Y."/>
        </authorList>
    </citation>
    <scope>NUCLEOTIDE SEQUENCE [LARGE SCALE GENOMIC DNA]</scope>
    <source>
        <strain evidence="18">Up_M1</strain>
        <tissue evidence="18">Testis</tissue>
    </source>
</reference>
<proteinExistence type="inferred from homology"/>
<evidence type="ECO:0000256" key="5">
    <source>
        <dbReference type="ARBA" id="ARBA00022583"/>
    </source>
</evidence>
<feature type="repeat" description="LDL-receptor class B" evidence="15">
    <location>
        <begin position="300"/>
        <end position="342"/>
    </location>
</feature>
<keyword evidence="7" id="KW-0677">Repeat</keyword>
<dbReference type="SMART" id="SM00179">
    <property type="entry name" value="EGF_CA"/>
    <property type="match status" value="1"/>
</dbReference>
<keyword evidence="5" id="KW-0254">Endocytosis</keyword>
<dbReference type="FunFam" id="4.10.400.10:FF:000011">
    <property type="entry name" value="Low-density lipoprotein receptor-related protein 1"/>
    <property type="match status" value="1"/>
</dbReference>
<comment type="similarity">
    <text evidence="2">Belongs to the LDLR family.</text>
</comment>
<dbReference type="PROSITE" id="PS00010">
    <property type="entry name" value="ASX_HYDROXYL"/>
    <property type="match status" value="1"/>
</dbReference>
<dbReference type="CDD" id="cd00112">
    <property type="entry name" value="LDLa"/>
    <property type="match status" value="6"/>
</dbReference>
<dbReference type="FunFam" id="4.10.400.10:FF:000005">
    <property type="entry name" value="low-density lipoprotein receptor-related protein 1B"/>
    <property type="match status" value="1"/>
</dbReference>
<dbReference type="InterPro" id="IPR011042">
    <property type="entry name" value="6-blade_b-propeller_TolB-like"/>
</dbReference>
<feature type="disulfide bond" evidence="14">
    <location>
        <begin position="901"/>
        <end position="913"/>
    </location>
</feature>
<dbReference type="SMART" id="SM00192">
    <property type="entry name" value="LDLa"/>
    <property type="match status" value="6"/>
</dbReference>
<dbReference type="PROSITE" id="PS01186">
    <property type="entry name" value="EGF_2"/>
    <property type="match status" value="1"/>
</dbReference>
<dbReference type="InterPro" id="IPR018097">
    <property type="entry name" value="EGF_Ca-bd_CS"/>
</dbReference>
<gene>
    <name evidence="18" type="ORF">UPYG_G00006010</name>
</gene>
<accession>A0ABD0Y6L8</accession>
<evidence type="ECO:0000256" key="1">
    <source>
        <dbReference type="ARBA" id="ARBA00004479"/>
    </source>
</evidence>
<dbReference type="EMBL" id="JAGEUA010000001">
    <property type="protein sequence ID" value="KAL1020887.1"/>
    <property type="molecule type" value="Genomic_DNA"/>
</dbReference>
<comment type="caution">
    <text evidence="18">The sequence shown here is derived from an EMBL/GenBank/DDBJ whole genome shotgun (WGS) entry which is preliminary data.</text>
</comment>
<evidence type="ECO:0000256" key="16">
    <source>
        <dbReference type="SAM" id="SignalP"/>
    </source>
</evidence>
<dbReference type="PANTHER" id="PTHR22722:SF5">
    <property type="entry name" value="LOW-DENSITY LIPOPROTEIN RECEPTOR-RELATED PROTEIN 1B"/>
    <property type="match status" value="1"/>
</dbReference>
<dbReference type="FunFam" id="4.10.400.10:FF:000004">
    <property type="entry name" value="Low-density lipoprotein receptor-related protein 1"/>
    <property type="match status" value="1"/>
</dbReference>
<dbReference type="SMART" id="SM00135">
    <property type="entry name" value="LY"/>
    <property type="match status" value="7"/>
</dbReference>
<feature type="repeat" description="LDL-receptor class B" evidence="15">
    <location>
        <begin position="387"/>
        <end position="430"/>
    </location>
</feature>
<keyword evidence="12" id="KW-0675">Receptor</keyword>
<dbReference type="Gene3D" id="4.10.400.10">
    <property type="entry name" value="Low-density Lipoprotein Receptor"/>
    <property type="match status" value="6"/>
</dbReference>
<evidence type="ECO:0000256" key="13">
    <source>
        <dbReference type="ARBA" id="ARBA00023180"/>
    </source>
</evidence>
<dbReference type="InterPro" id="IPR000033">
    <property type="entry name" value="LDLR_classB_rpt"/>
</dbReference>
<dbReference type="PROSITE" id="PS51120">
    <property type="entry name" value="LDLRB"/>
    <property type="match status" value="6"/>
</dbReference>
<feature type="signal peptide" evidence="16">
    <location>
        <begin position="1"/>
        <end position="29"/>
    </location>
</feature>
<evidence type="ECO:0000256" key="2">
    <source>
        <dbReference type="ARBA" id="ARBA00009939"/>
    </source>
</evidence>
<keyword evidence="3" id="KW-0245">EGF-like domain</keyword>
<dbReference type="Pfam" id="PF00057">
    <property type="entry name" value="Ldl_recept_a"/>
    <property type="match status" value="6"/>
</dbReference>
<feature type="disulfide bond" evidence="14">
    <location>
        <begin position="949"/>
        <end position="967"/>
    </location>
</feature>
<dbReference type="SUPFAM" id="SSF57424">
    <property type="entry name" value="LDL receptor-like module"/>
    <property type="match status" value="6"/>
</dbReference>
<dbReference type="Gene3D" id="2.10.25.10">
    <property type="entry name" value="Laminin"/>
    <property type="match status" value="2"/>
</dbReference>
<keyword evidence="16" id="KW-0732">Signal</keyword>
<dbReference type="GO" id="GO:0006898">
    <property type="term" value="P:receptor-mediated endocytosis"/>
    <property type="evidence" value="ECO:0007669"/>
    <property type="project" value="UniProtKB-ARBA"/>
</dbReference>
<keyword evidence="13" id="KW-0325">Glycoprotein</keyword>
<dbReference type="FunFam" id="2.120.10.30:FF:000014">
    <property type="entry name" value="Low-density lipoprotein receptor-related protein 1"/>
    <property type="match status" value="1"/>
</dbReference>
<feature type="disulfide bond" evidence="14">
    <location>
        <begin position="942"/>
        <end position="954"/>
    </location>
</feature>
<evidence type="ECO:0000256" key="12">
    <source>
        <dbReference type="ARBA" id="ARBA00023170"/>
    </source>
</evidence>
<dbReference type="PROSITE" id="PS01209">
    <property type="entry name" value="LDLRA_1"/>
    <property type="match status" value="4"/>
</dbReference>
<keyword evidence="11 14" id="KW-1015">Disulfide bond</keyword>
<sequence>MPSGIAKVLAMRLLIVGFLLSLEITSLTGAIDAPKTCSPKQFVCKDQVTCISKGWRCDGEKDCPDGSDESPDICPHRVSRCPANEFECLGTDVCIHMSRLCDGNPDCTDGWDEGPHCRELGPHCATHGCSGNCSVTHQGPKCYCNVGYEVSQDGKTCKDFNECSAYGACSQTCSNTEGSYTCSCVEGYLLQPDNRSCKAKNDPVDQLPVLLITNLNDIRCTSLSGMSTRLPTISTKQTTAMDFNYALEKVCWIDVGDSPANTQLKCASIPDLKSVTNITVINISLSLHHVEQMAIDWLTGNFYFEDNMDDRIFVCNADGKTCVTLLDQDLHNPKGIALDPTVGKVFFTDYGQTPKVERCDMDGQNRTKLVDSKIVFPHGITLDLVNRLVYWADAYLDYIEVVDYEGKNRHTIIQGLMIEHLYGLTVFENYLYATNSDEGNLNHAKTSVIRINRFNSSDFTVVTRVDRGAALHVYHQRRQPPVRERSHACVPDQHKKPGGCSDICLLGNSIKTRTCRCRSGFSLGSDNKSCKKPEHELFLVYGKGRPGIIRGMDMNAKVPDEYMIPIENLMNPRALDFHAESEFIYFADAVSFIIGRQKIDGTERDTILKDGVHTVEGIAVDWMAGNLYWTDDGPMKTISVARLEKASRTRKTLIEGKMTHPRAIVVDPQNGWMYWTDWEEDPKKTNRGKIKKAWMDGSHDQVLLTSKTVLWPNGLSLDSPNGILYWVDAYYDRIEMVYLNTTDRKMVYEGNELNHAFGLCHYMHFLFWNEYRSGSIFKLDTTTSTVTLLRSERPPLFEIRVYDADQQKGTNLCRVNNGGCSSLCLAIPNGRSCGCADDQRLDADNVTCKVNPSYVPPPQCQATEFACKNNRCIQERWKCDGDNDCLDNSDEAPELCHQHTCPSDRFKCQNNRCIPLRWLCDGDNDCGNSEDESNTTCSARTCPPNQYACASGRCIPTSWKCDLDDDCGDRSDEPASCAYPTCFPLTQFTCDNGRCINVNWRCDNDNDCGDNSDEAGCSHSCSSVQFKCNSGRCIPEY</sequence>
<feature type="disulfide bond" evidence="14">
    <location>
        <begin position="990"/>
        <end position="1008"/>
    </location>
</feature>